<protein>
    <recommendedName>
        <fullName evidence="9">WD repeat-containing protein 82</fullName>
    </recommendedName>
</protein>
<dbReference type="PANTHER" id="PTHR19861:SF0">
    <property type="entry name" value="WD REPEAT-CONTAINING PROTEIN 82"/>
    <property type="match status" value="1"/>
</dbReference>
<dbReference type="SUPFAM" id="SSF50978">
    <property type="entry name" value="WD40 repeat-like"/>
    <property type="match status" value="1"/>
</dbReference>
<evidence type="ECO:0000313" key="7">
    <source>
        <dbReference type="EMBL" id="CAF2135271.1"/>
    </source>
</evidence>
<organism evidence="7 8">
    <name type="scientific">Rotaria magnacalcarata</name>
    <dbReference type="NCBI Taxonomy" id="392030"/>
    <lineage>
        <taxon>Eukaryota</taxon>
        <taxon>Metazoa</taxon>
        <taxon>Spiralia</taxon>
        <taxon>Gnathifera</taxon>
        <taxon>Rotifera</taxon>
        <taxon>Eurotatoria</taxon>
        <taxon>Bdelloidea</taxon>
        <taxon>Philodinida</taxon>
        <taxon>Philodinidae</taxon>
        <taxon>Rotaria</taxon>
    </lineage>
</organism>
<evidence type="ECO:0000256" key="4">
    <source>
        <dbReference type="ARBA" id="ARBA00022737"/>
    </source>
</evidence>
<evidence type="ECO:0000256" key="3">
    <source>
        <dbReference type="ARBA" id="ARBA00022574"/>
    </source>
</evidence>
<dbReference type="SMART" id="SM00320">
    <property type="entry name" value="WD40"/>
    <property type="match status" value="5"/>
</dbReference>
<evidence type="ECO:0000313" key="8">
    <source>
        <dbReference type="Proteomes" id="UP000663887"/>
    </source>
</evidence>
<dbReference type="PROSITE" id="PS50294">
    <property type="entry name" value="WD_REPEATS_REGION"/>
    <property type="match status" value="1"/>
</dbReference>
<dbReference type="Gene3D" id="2.130.10.10">
    <property type="entry name" value="YVTN repeat-like/Quinoprotein amine dehydrogenase"/>
    <property type="match status" value="1"/>
</dbReference>
<dbReference type="Pfam" id="PF00400">
    <property type="entry name" value="WD40"/>
    <property type="match status" value="3"/>
</dbReference>
<dbReference type="InterPro" id="IPR036322">
    <property type="entry name" value="WD40_repeat_dom_sf"/>
</dbReference>
<evidence type="ECO:0000256" key="6">
    <source>
        <dbReference type="PROSITE-ProRule" id="PRU00221"/>
    </source>
</evidence>
<evidence type="ECO:0000256" key="5">
    <source>
        <dbReference type="ARBA" id="ARBA00023242"/>
    </source>
</evidence>
<gene>
    <name evidence="7" type="ORF">XDN619_LOCUS25710</name>
</gene>
<keyword evidence="3 6" id="KW-0853">WD repeat</keyword>
<comment type="similarity">
    <text evidence="2">Belongs to the WD repeat SWD2 family.</text>
</comment>
<dbReference type="PROSITE" id="PS50082">
    <property type="entry name" value="WD_REPEATS_2"/>
    <property type="match status" value="2"/>
</dbReference>
<feature type="repeat" description="WD" evidence="6">
    <location>
        <begin position="171"/>
        <end position="205"/>
    </location>
</feature>
<evidence type="ECO:0000256" key="2">
    <source>
        <dbReference type="ARBA" id="ARBA00005616"/>
    </source>
</evidence>
<accession>A0A816WKS0</accession>
<dbReference type="GO" id="GO:0003682">
    <property type="term" value="F:chromatin binding"/>
    <property type="evidence" value="ECO:0007669"/>
    <property type="project" value="TreeGrafter"/>
</dbReference>
<name>A0A816WKS0_9BILA</name>
<evidence type="ECO:0008006" key="9">
    <source>
        <dbReference type="Google" id="ProtNLM"/>
    </source>
</evidence>
<comment type="subcellular location">
    <subcellularLocation>
        <location evidence="1">Nucleus</location>
    </subcellularLocation>
</comment>
<dbReference type="InterPro" id="IPR015943">
    <property type="entry name" value="WD40/YVTN_repeat-like_dom_sf"/>
</dbReference>
<sequence>MKSSNGKRENLFLWIGNKTDSSWMQYTRKIITAAFNALTHANTDIARIIKLLFSKSILCEFLFQMASEIKFTQDTMKQFNVAKSFAVNKDRINAMNFSLDGETLVSSSDDDSIVIYDCKEGETKRTLFSKKYGVDLIHFIHGTEQVLHGSTKVDDSVRLLQLEGNKYIRYYSGHTKRVVSLSIAPTEETFLTSSVDNTLRLWDVRIPTAQGLLNAQTTSGPASRPVANFDPEGVVFAVGVQSSLIKLFDIRHFDKGPFATFRPLDNNDSNDKQATNTNQSIEQWTHLKFSPDGKMICIATNGTSLHLIEAFQGLPIHRFNDIVNDRKEPLQCCFSPDSSYILCGSGDNRILIYKAESGEKVIEKQTEHNGAIQCIQFNPAFLMFATAHNNMLFWLPIIDSQPADELSS</sequence>
<keyword evidence="5" id="KW-0539">Nucleus</keyword>
<dbReference type="Proteomes" id="UP000663887">
    <property type="component" value="Unassembled WGS sequence"/>
</dbReference>
<dbReference type="EMBL" id="CAJNRG010011807">
    <property type="protein sequence ID" value="CAF2135271.1"/>
    <property type="molecule type" value="Genomic_DNA"/>
</dbReference>
<dbReference type="AlphaFoldDB" id="A0A816WKS0"/>
<dbReference type="PANTHER" id="PTHR19861">
    <property type="entry name" value="WD40 REPEAT PROTEIN SWD2"/>
    <property type="match status" value="1"/>
</dbReference>
<dbReference type="GO" id="GO:0048188">
    <property type="term" value="C:Set1C/COMPASS complex"/>
    <property type="evidence" value="ECO:0007669"/>
    <property type="project" value="TreeGrafter"/>
</dbReference>
<dbReference type="InterPro" id="IPR037867">
    <property type="entry name" value="Swd2/WDR82"/>
</dbReference>
<proteinExistence type="inferred from homology"/>
<keyword evidence="4" id="KW-0677">Repeat</keyword>
<dbReference type="GO" id="GO:0016070">
    <property type="term" value="P:RNA metabolic process"/>
    <property type="evidence" value="ECO:0007669"/>
    <property type="project" value="UniProtKB-ARBA"/>
</dbReference>
<reference evidence="7" key="1">
    <citation type="submission" date="2021-02" db="EMBL/GenBank/DDBJ databases">
        <authorList>
            <person name="Nowell W R."/>
        </authorList>
    </citation>
    <scope>NUCLEOTIDE SEQUENCE</scope>
</reference>
<dbReference type="InterPro" id="IPR001680">
    <property type="entry name" value="WD40_rpt"/>
</dbReference>
<comment type="caution">
    <text evidence="7">The sequence shown here is derived from an EMBL/GenBank/DDBJ whole genome shotgun (WGS) entry which is preliminary data.</text>
</comment>
<evidence type="ECO:0000256" key="1">
    <source>
        <dbReference type="ARBA" id="ARBA00004123"/>
    </source>
</evidence>
<feature type="repeat" description="WD" evidence="6">
    <location>
        <begin position="85"/>
        <end position="126"/>
    </location>
</feature>